<evidence type="ECO:0000256" key="6">
    <source>
        <dbReference type="ARBA" id="ARBA00022729"/>
    </source>
</evidence>
<reference evidence="16" key="1">
    <citation type="journal article" date="2019" name="Int. J. Syst. Evol. Microbiol.">
        <title>The Global Catalogue of Microorganisms (GCM) 10K type strain sequencing project: providing services to taxonomists for standard genome sequencing and annotation.</title>
        <authorList>
            <consortium name="The Broad Institute Genomics Platform"/>
            <consortium name="The Broad Institute Genome Sequencing Center for Infectious Disease"/>
            <person name="Wu L."/>
            <person name="Ma J."/>
        </authorList>
    </citation>
    <scope>NUCLEOTIDE SEQUENCE [LARGE SCALE GENOMIC DNA]</scope>
    <source>
        <strain evidence="16">JCM 18204</strain>
    </source>
</reference>
<dbReference type="PANTHER" id="PTHR12815:SF47">
    <property type="entry name" value="TRANSLOCATION AND ASSEMBLY MODULE SUBUNIT TAMA"/>
    <property type="match status" value="1"/>
</dbReference>
<evidence type="ECO:0000259" key="14">
    <source>
        <dbReference type="Pfam" id="PF17243"/>
    </source>
</evidence>
<evidence type="ECO:0000256" key="10">
    <source>
        <dbReference type="ARBA" id="ARBA00093548"/>
    </source>
</evidence>
<evidence type="ECO:0000256" key="1">
    <source>
        <dbReference type="ARBA" id="ARBA00004442"/>
    </source>
</evidence>
<keyword evidence="4" id="KW-1134">Transmembrane beta strand</keyword>
<evidence type="ECO:0000256" key="11">
    <source>
        <dbReference type="SAM" id="SignalP"/>
    </source>
</evidence>
<dbReference type="Gene3D" id="3.10.20.310">
    <property type="entry name" value="membrane protein fhac"/>
    <property type="match status" value="3"/>
</dbReference>
<dbReference type="InterPro" id="IPR010827">
    <property type="entry name" value="BamA/TamA_POTRA"/>
</dbReference>
<evidence type="ECO:0000256" key="8">
    <source>
        <dbReference type="ARBA" id="ARBA00023237"/>
    </source>
</evidence>
<proteinExistence type="inferred from homology"/>
<evidence type="ECO:0000256" key="3">
    <source>
        <dbReference type="ARBA" id="ARBA00015419"/>
    </source>
</evidence>
<evidence type="ECO:0000256" key="5">
    <source>
        <dbReference type="ARBA" id="ARBA00022692"/>
    </source>
</evidence>
<keyword evidence="6 11" id="KW-0732">Signal</keyword>
<dbReference type="InterPro" id="IPR000184">
    <property type="entry name" value="Bac_surfAg_D15"/>
</dbReference>
<dbReference type="Pfam" id="PF01103">
    <property type="entry name" value="Omp85"/>
    <property type="match status" value="1"/>
</dbReference>
<dbReference type="InterPro" id="IPR039910">
    <property type="entry name" value="D15-like"/>
</dbReference>
<comment type="subcellular location">
    <subcellularLocation>
        <location evidence="1">Cell outer membrane</location>
    </subcellularLocation>
</comment>
<accession>A0ABP9B065</accession>
<evidence type="ECO:0000313" key="16">
    <source>
        <dbReference type="Proteomes" id="UP001499959"/>
    </source>
</evidence>
<keyword evidence="8" id="KW-0998">Cell outer membrane</keyword>
<evidence type="ECO:0000259" key="13">
    <source>
        <dbReference type="Pfam" id="PF07244"/>
    </source>
</evidence>
<sequence length="600" mass="66929">MSPPPRPAIAAALLMFCAGAQAAQIAGVRIDGLDPLMETNVRTALSLEDAVGKRVSDARLDYLLRVAEDETREALEPFGYYSPDIAIIDSAAGAALADDAPVSVTITVRIGEPVRVRSAALAIEGDGDDDRYLQEELDTFTPKVGDVFEHARYEQSKAFITRRLAERGYFDADFAARRVEVTRAERAADIDLRWNSGDRYDMGEMIFDQGPKPIIRESLLREFIYWEEGDYYHQGRLDRLRKSLTGLDYFSRIDIEPSPEDAVDGRVPVTVRLTPAKRSIYSVGGSFGTDSGFGVSLGLERRYLNSRGHKALARLDYAEKRKTLTLQHRIPAFAWRDGWYTTSLQAYDEQTEYIDTRRYEAVFSRSGQYNRELNLVASVHALQERWAYAIDDRLRPVRLYRQSTYLYPSLVAEYVKADDRIHPRNGFGGTATLRGGLEGAGSDANFLQLHVRGSWFRGLGERSRLIARGEVGATFTDALAEIPPTLRFYAGGDRSVRGYDYREIGPRIRPVAGGKAFAVGAKNVATASLEYEQYFNDAWGFAAFVDGGSAFDDQLDRWRKGVGLGLRWKSPVGPLRVDIGHGLDDPDASFTLHINLGADL</sequence>
<comment type="similarity">
    <text evidence="2">Belongs to the TamA family.</text>
</comment>
<dbReference type="PANTHER" id="PTHR12815">
    <property type="entry name" value="SORTING AND ASSEMBLY MACHINERY SAMM50 PROTEIN FAMILY MEMBER"/>
    <property type="match status" value="1"/>
</dbReference>
<dbReference type="Pfam" id="PF17243">
    <property type="entry name" value="POTRA_TamA_1"/>
    <property type="match status" value="1"/>
</dbReference>
<keyword evidence="5" id="KW-0812">Transmembrane</keyword>
<evidence type="ECO:0000256" key="7">
    <source>
        <dbReference type="ARBA" id="ARBA00023136"/>
    </source>
</evidence>
<name>A0ABP9B065_9GAMM</name>
<evidence type="ECO:0000256" key="2">
    <source>
        <dbReference type="ARBA" id="ARBA00010248"/>
    </source>
</evidence>
<feature type="domain" description="POTRA" evidence="13">
    <location>
        <begin position="123"/>
        <end position="184"/>
    </location>
</feature>
<dbReference type="Proteomes" id="UP001499959">
    <property type="component" value="Unassembled WGS sequence"/>
</dbReference>
<feature type="domain" description="Bacterial surface antigen (D15)" evidence="12">
    <location>
        <begin position="399"/>
        <end position="588"/>
    </location>
</feature>
<keyword evidence="7" id="KW-0472">Membrane</keyword>
<protein>
    <recommendedName>
        <fullName evidence="3">Translocation and assembly module subunit TamA</fullName>
    </recommendedName>
    <alternativeName>
        <fullName evidence="9">Autotransporter assembly factor TamA</fullName>
    </alternativeName>
</protein>
<evidence type="ECO:0000256" key="9">
    <source>
        <dbReference type="ARBA" id="ARBA00033063"/>
    </source>
</evidence>
<feature type="chain" id="PRO_5046220319" description="Translocation and assembly module subunit TamA" evidence="11">
    <location>
        <begin position="23"/>
        <end position="600"/>
    </location>
</feature>
<dbReference type="InterPro" id="IPR035243">
    <property type="entry name" value="TamA_POTRA_Dom_1"/>
</dbReference>
<dbReference type="Pfam" id="PF07244">
    <property type="entry name" value="POTRA"/>
    <property type="match status" value="1"/>
</dbReference>
<gene>
    <name evidence="15" type="ORF">GCM10023307_11880</name>
</gene>
<evidence type="ECO:0000313" key="15">
    <source>
        <dbReference type="EMBL" id="GAA4788438.1"/>
    </source>
</evidence>
<comment type="subunit">
    <text evidence="10">Interacts with TamB to form the translocation and assembly module (TAM).</text>
</comment>
<dbReference type="EMBL" id="BAABJE010000005">
    <property type="protein sequence ID" value="GAA4788438.1"/>
    <property type="molecule type" value="Genomic_DNA"/>
</dbReference>
<organism evidence="15 16">
    <name type="scientific">Lysobacter hankyongensis</name>
    <dbReference type="NCBI Taxonomy" id="1176535"/>
    <lineage>
        <taxon>Bacteria</taxon>
        <taxon>Pseudomonadati</taxon>
        <taxon>Pseudomonadota</taxon>
        <taxon>Gammaproteobacteria</taxon>
        <taxon>Lysobacterales</taxon>
        <taxon>Lysobacteraceae</taxon>
        <taxon>Lysobacter</taxon>
    </lineage>
</organism>
<feature type="domain" description="TamA POTRA" evidence="14">
    <location>
        <begin position="28"/>
        <end position="86"/>
    </location>
</feature>
<dbReference type="RefSeq" id="WP_345302395.1">
    <property type="nucleotide sequence ID" value="NZ_BAABJE010000005.1"/>
</dbReference>
<dbReference type="Gene3D" id="2.40.160.50">
    <property type="entry name" value="membrane protein fhac: a member of the omp85/tpsb transporter family"/>
    <property type="match status" value="1"/>
</dbReference>
<keyword evidence="16" id="KW-1185">Reference proteome</keyword>
<evidence type="ECO:0000256" key="4">
    <source>
        <dbReference type="ARBA" id="ARBA00022452"/>
    </source>
</evidence>
<evidence type="ECO:0000259" key="12">
    <source>
        <dbReference type="Pfam" id="PF01103"/>
    </source>
</evidence>
<comment type="caution">
    <text evidence="15">The sequence shown here is derived from an EMBL/GenBank/DDBJ whole genome shotgun (WGS) entry which is preliminary data.</text>
</comment>
<feature type="signal peptide" evidence="11">
    <location>
        <begin position="1"/>
        <end position="22"/>
    </location>
</feature>